<dbReference type="AlphaFoldDB" id="A0A8H3WHA8"/>
<comment type="caution">
    <text evidence="1">The sequence shown here is derived from an EMBL/GenBank/DDBJ whole genome shotgun (WGS) entry which is preliminary data.</text>
</comment>
<proteinExistence type="predicted"/>
<dbReference type="Proteomes" id="UP000434172">
    <property type="component" value="Unassembled WGS sequence"/>
</dbReference>
<keyword evidence="2" id="KW-1185">Reference proteome</keyword>
<name>A0A8H3WHA8_9PEZI</name>
<sequence>MLILDHLASRTLTFTLAVSAALRSSSCVSVIMPDSGDSAHDGVHTGDSTLDRPLVANVVEDLNPFQFLPQIQRNLTQITRKTSAL</sequence>
<protein>
    <submittedName>
        <fullName evidence="1">Uncharacterized protein</fullName>
    </submittedName>
</protein>
<evidence type="ECO:0000313" key="2">
    <source>
        <dbReference type="Proteomes" id="UP000434172"/>
    </source>
</evidence>
<accession>A0A8H3WHA8</accession>
<reference evidence="1 2" key="1">
    <citation type="submission" date="2019-12" db="EMBL/GenBank/DDBJ databases">
        <title>A genome sequence resource for the geographically widespread anthracnose pathogen Colletotrichum asianum.</title>
        <authorList>
            <person name="Meng Y."/>
        </authorList>
    </citation>
    <scope>NUCLEOTIDE SEQUENCE [LARGE SCALE GENOMIC DNA]</scope>
    <source>
        <strain evidence="1 2">ICMP 18580</strain>
    </source>
</reference>
<evidence type="ECO:0000313" key="1">
    <source>
        <dbReference type="EMBL" id="KAF0326360.1"/>
    </source>
</evidence>
<dbReference type="EMBL" id="WOWK01000030">
    <property type="protein sequence ID" value="KAF0326360.1"/>
    <property type="molecule type" value="Genomic_DNA"/>
</dbReference>
<gene>
    <name evidence="1" type="ORF">GQ607_006260</name>
</gene>
<organism evidence="1 2">
    <name type="scientific">Colletotrichum asianum</name>
    <dbReference type="NCBI Taxonomy" id="702518"/>
    <lineage>
        <taxon>Eukaryota</taxon>
        <taxon>Fungi</taxon>
        <taxon>Dikarya</taxon>
        <taxon>Ascomycota</taxon>
        <taxon>Pezizomycotina</taxon>
        <taxon>Sordariomycetes</taxon>
        <taxon>Hypocreomycetidae</taxon>
        <taxon>Glomerellales</taxon>
        <taxon>Glomerellaceae</taxon>
        <taxon>Colletotrichum</taxon>
        <taxon>Colletotrichum gloeosporioides species complex</taxon>
    </lineage>
</organism>